<dbReference type="GO" id="GO:0003723">
    <property type="term" value="F:RNA binding"/>
    <property type="evidence" value="ECO:0000318"/>
    <property type="project" value="GO_Central"/>
</dbReference>
<keyword evidence="3" id="KW-1185">Reference proteome</keyword>
<proteinExistence type="evidence at protein level"/>
<evidence type="ECO:0007829" key="4">
    <source>
        <dbReference type="PDB" id="5XY3"/>
    </source>
</evidence>
<dbReference type="PANTHER" id="PTHR10715:SF0">
    <property type="entry name" value="LARGE RIBOSOMAL SUBUNIT PROTEIN EL6"/>
    <property type="match status" value="1"/>
</dbReference>
<dbReference type="PANTHER" id="PTHR10715">
    <property type="entry name" value="60S RIBOSOMAL PROTEIN L6"/>
    <property type="match status" value="1"/>
</dbReference>
<keyword evidence="2" id="KW-0687">Ribonucleoprotein</keyword>
<dbReference type="GO" id="GO:0002181">
    <property type="term" value="P:cytoplasmic translation"/>
    <property type="evidence" value="ECO:0000318"/>
    <property type="project" value="GO_Central"/>
</dbReference>
<keyword evidence="2" id="KW-0689">Ribosomal protein</keyword>
<reference evidence="4" key="3">
    <citation type="journal article" date="2017" name="Cell Res.">
        <title>Cryo-EM structures of the 80S ribosomes from human parasites Trichomonas vaginalis and Toxoplasma gondii.</title>
        <authorList>
            <person name="Li Z."/>
            <person name="Guo Q."/>
            <person name="Zheng L."/>
            <person name="Ji Y."/>
            <person name="Xie Y.T."/>
            <person name="Lai D.H."/>
            <person name="Lun Z.R."/>
            <person name="Suo X."/>
            <person name="Gao N."/>
        </authorList>
    </citation>
    <scope>STRUCTURE BY ELECTRON MICROSCOPY (3.20 ANGSTROMS)</scope>
</reference>
<dbReference type="GO" id="GO:0022625">
    <property type="term" value="C:cytosolic large ribosomal subunit"/>
    <property type="evidence" value="ECO:0000318"/>
    <property type="project" value="GO_Central"/>
</dbReference>
<dbReference type="FunCoup" id="A2FXW1">
    <property type="interactions" value="764"/>
</dbReference>
<comment type="similarity">
    <text evidence="1">Belongs to the eukaryotic ribosomal protein eL6 family.</text>
</comment>
<dbReference type="OrthoDB" id="2436667at2759"/>
<reference evidence="2" key="2">
    <citation type="journal article" date="2007" name="Science">
        <title>Draft genome sequence of the sexually transmitted pathogen Trichomonas vaginalis.</title>
        <authorList>
            <person name="Carlton J.M."/>
            <person name="Hirt R.P."/>
            <person name="Silva J.C."/>
            <person name="Delcher A.L."/>
            <person name="Schatz M."/>
            <person name="Zhao Q."/>
            <person name="Wortman J.R."/>
            <person name="Bidwell S.L."/>
            <person name="Alsmark U.C.M."/>
            <person name="Besteiro S."/>
            <person name="Sicheritz-Ponten T."/>
            <person name="Noel C.J."/>
            <person name="Dacks J.B."/>
            <person name="Foster P.G."/>
            <person name="Simillion C."/>
            <person name="Van de Peer Y."/>
            <person name="Miranda-Saavedra D."/>
            <person name="Barton G.J."/>
            <person name="Westrop G.D."/>
            <person name="Mueller S."/>
            <person name="Dessi D."/>
            <person name="Fiori P.L."/>
            <person name="Ren Q."/>
            <person name="Paulsen I."/>
            <person name="Zhang H."/>
            <person name="Bastida-Corcuera F.D."/>
            <person name="Simoes-Barbosa A."/>
            <person name="Brown M.T."/>
            <person name="Hayes R.D."/>
            <person name="Mukherjee M."/>
            <person name="Okumura C.Y."/>
            <person name="Schneider R."/>
            <person name="Smith A.J."/>
            <person name="Vanacova S."/>
            <person name="Villalvazo M."/>
            <person name="Haas B.J."/>
            <person name="Pertea M."/>
            <person name="Feldblyum T.V."/>
            <person name="Utterback T.R."/>
            <person name="Shu C.L."/>
            <person name="Osoegawa K."/>
            <person name="de Jong P.J."/>
            <person name="Hrdy I."/>
            <person name="Horvathova L."/>
            <person name="Zubacova Z."/>
            <person name="Dolezal P."/>
            <person name="Malik S.B."/>
            <person name="Logsdon J.M. Jr."/>
            <person name="Henze K."/>
            <person name="Gupta A."/>
            <person name="Wang C.C."/>
            <person name="Dunne R.L."/>
            <person name="Upcroft J.A."/>
            <person name="Upcroft P."/>
            <person name="White O."/>
            <person name="Salzberg S.L."/>
            <person name="Tang P."/>
            <person name="Chiu C.-H."/>
            <person name="Lee Y.-S."/>
            <person name="Embley T.M."/>
            <person name="Coombs G.H."/>
            <person name="Mottram J.C."/>
            <person name="Tachezy J."/>
            <person name="Fraser-Liggett C.M."/>
            <person name="Johnson P.J."/>
        </authorList>
    </citation>
    <scope>NUCLEOTIDE SEQUENCE [LARGE SCALE GENOMIC DNA]</scope>
    <source>
        <strain evidence="2">G3</strain>
    </source>
</reference>
<dbReference type="Gene3D" id="2.30.30.30">
    <property type="match status" value="1"/>
</dbReference>
<evidence type="ECO:0000256" key="1">
    <source>
        <dbReference type="ARBA" id="ARBA00010592"/>
    </source>
</evidence>
<dbReference type="VEuPathDB" id="TrichDB:TVAG_303050"/>
<dbReference type="InParanoid" id="A2FXW1"/>
<dbReference type="InterPro" id="IPR008991">
    <property type="entry name" value="Translation_prot_SH3-like_sf"/>
</dbReference>
<dbReference type="InterPro" id="IPR014722">
    <property type="entry name" value="Rib_uL2_dom2"/>
</dbReference>
<dbReference type="RefSeq" id="XP_001303195.1">
    <property type="nucleotide sequence ID" value="XM_001303194.1"/>
</dbReference>
<dbReference type="EMDB" id="EMD-6784"/>
<dbReference type="InterPro" id="IPR000915">
    <property type="entry name" value="60S_ribosomal_eL6"/>
</dbReference>
<organism evidence="2 3">
    <name type="scientific">Trichomonas vaginalis (strain ATCC PRA-98 / G3)</name>
    <dbReference type="NCBI Taxonomy" id="412133"/>
    <lineage>
        <taxon>Eukaryota</taxon>
        <taxon>Metamonada</taxon>
        <taxon>Parabasalia</taxon>
        <taxon>Trichomonadida</taxon>
        <taxon>Trichomonadidae</taxon>
        <taxon>Trichomonas</taxon>
    </lineage>
</organism>
<keyword evidence="4" id="KW-0002">3D-structure</keyword>
<sequence>MAELLFISPIAKKDIKRPSWRGIPRISFTRPAVAAEVDPIAKPACNAKAVETRANLKVGTVVIIVGGEHQGKRAVVVADQGAGIVKVAGPVVPVNEISQDYLIATSTSIDVAANATEAQVEAAAAKVPEMVDYLKAPFTIKKGNRIHLMKF</sequence>
<dbReference type="FunFam" id="2.30.30.30:FF:000070">
    <property type="entry name" value="60S ribosomal protein L6"/>
    <property type="match status" value="1"/>
</dbReference>
<dbReference type="VEuPathDB" id="TrichDB:TVAGG3_0849350"/>
<dbReference type="GO" id="GO:0003735">
    <property type="term" value="F:structural constituent of ribosome"/>
    <property type="evidence" value="ECO:0000318"/>
    <property type="project" value="GO_Central"/>
</dbReference>
<dbReference type="AlphaFoldDB" id="A2FXW1"/>
<dbReference type="EMBL" id="DS114122">
    <property type="protein sequence ID" value="EAX90265.1"/>
    <property type="molecule type" value="Genomic_DNA"/>
</dbReference>
<dbReference type="KEGG" id="tva:4747945"/>
<dbReference type="Proteomes" id="UP000001542">
    <property type="component" value="Unassembled WGS sequence"/>
</dbReference>
<dbReference type="STRING" id="5722.A2FXW1"/>
<dbReference type="PDBsum" id="5XY3"/>
<dbReference type="SMR" id="A2FXW1"/>
<evidence type="ECO:0000313" key="3">
    <source>
        <dbReference type="Proteomes" id="UP000001542"/>
    </source>
</evidence>
<name>A2FXW1_TRIV3</name>
<gene>
    <name evidence="2" type="ORF">TVAG_099510</name>
</gene>
<protein>
    <submittedName>
        <fullName evidence="2">60S ribosomal protein L6, putative</fullName>
    </submittedName>
</protein>
<dbReference type="SUPFAM" id="SSF50104">
    <property type="entry name" value="Translation proteins SH3-like domain"/>
    <property type="match status" value="1"/>
</dbReference>
<evidence type="ECO:0000313" key="2">
    <source>
        <dbReference type="EMBL" id="EAX90265.1"/>
    </source>
</evidence>
<dbReference type="PDB" id="5XY3">
    <property type="method" value="EM"/>
    <property type="resolution" value="3.20 A"/>
    <property type="chains" value="E=1-151"/>
</dbReference>
<accession>A2FXW1</accession>
<dbReference type="eggNOG" id="KOG1694">
    <property type="taxonomic scope" value="Eukaryota"/>
</dbReference>
<reference evidence="2" key="1">
    <citation type="submission" date="2006-10" db="EMBL/GenBank/DDBJ databases">
        <authorList>
            <person name="Amadeo P."/>
            <person name="Zhao Q."/>
            <person name="Wortman J."/>
            <person name="Fraser-Liggett C."/>
            <person name="Carlton J."/>
        </authorList>
    </citation>
    <scope>NUCLEOTIDE SEQUENCE</scope>
    <source>
        <strain evidence="2">G3</strain>
    </source>
</reference>